<dbReference type="InterPro" id="IPR035996">
    <property type="entry name" value="4pyrrol_Methylase_sf"/>
</dbReference>
<comment type="caution">
    <text evidence="8">The sequence shown here is derived from an EMBL/GenBank/DDBJ whole genome shotgun (WGS) entry which is preliminary data.</text>
</comment>
<dbReference type="SUPFAM" id="SSF51735">
    <property type="entry name" value="NAD(P)-binding Rossmann-fold domains"/>
    <property type="match status" value="1"/>
</dbReference>
<evidence type="ECO:0000256" key="2">
    <source>
        <dbReference type="ARBA" id="ARBA00022603"/>
    </source>
</evidence>
<proteinExistence type="predicted"/>
<dbReference type="InterPro" id="IPR014777">
    <property type="entry name" value="4pyrrole_Mease_sub1"/>
</dbReference>
<dbReference type="Gene3D" id="3.40.50.720">
    <property type="entry name" value="NAD(P)-binding Rossmann-like Domain"/>
    <property type="match status" value="1"/>
</dbReference>
<dbReference type="PIRSF" id="PIRSF036426">
    <property type="entry name" value="Sirohaem_synth"/>
    <property type="match status" value="1"/>
</dbReference>
<feature type="active site" description="Proton acceptor" evidence="6">
    <location>
        <position position="201"/>
    </location>
</feature>
<keyword evidence="2 8" id="KW-0489">Methyltransferase</keyword>
<reference evidence="8 9" key="1">
    <citation type="submission" date="2018-10" db="EMBL/GenBank/DDBJ databases">
        <title>Isolation, diversity and antifungal activity of actinobacteria from wheat.</title>
        <authorList>
            <person name="Han C."/>
        </authorList>
    </citation>
    <scope>NUCLEOTIDE SEQUENCE [LARGE SCALE GENOMIC DNA]</scope>
    <source>
        <strain evidence="8 9">NEAU-YY56</strain>
    </source>
</reference>
<organism evidence="8 9">
    <name type="scientific">Cellulomonas triticagri</name>
    <dbReference type="NCBI Taxonomy" id="2483352"/>
    <lineage>
        <taxon>Bacteria</taxon>
        <taxon>Bacillati</taxon>
        <taxon>Actinomycetota</taxon>
        <taxon>Actinomycetes</taxon>
        <taxon>Micrococcales</taxon>
        <taxon>Cellulomonadaceae</taxon>
        <taxon>Cellulomonas</taxon>
    </lineage>
</organism>
<dbReference type="PANTHER" id="PTHR45790:SF3">
    <property type="entry name" value="S-ADENOSYL-L-METHIONINE-DEPENDENT UROPORPHYRINOGEN III METHYLTRANSFERASE, CHLOROPLASTIC"/>
    <property type="match status" value="1"/>
</dbReference>
<dbReference type="GO" id="GO:0043115">
    <property type="term" value="F:precorrin-2 dehydrogenase activity"/>
    <property type="evidence" value="ECO:0007669"/>
    <property type="project" value="InterPro"/>
</dbReference>
<dbReference type="RefSeq" id="WP_122149644.1">
    <property type="nucleotide sequence ID" value="NZ_RFFI01000061.1"/>
</dbReference>
<dbReference type="Pfam" id="PF13241">
    <property type="entry name" value="NAD_binding_7"/>
    <property type="match status" value="1"/>
</dbReference>
<gene>
    <name evidence="8" type="primary">cobA</name>
    <name evidence="8" type="ORF">EBM89_11910</name>
</gene>
<dbReference type="GO" id="GO:0032259">
    <property type="term" value="P:methylation"/>
    <property type="evidence" value="ECO:0007669"/>
    <property type="project" value="UniProtKB-KW"/>
</dbReference>
<protein>
    <recommendedName>
        <fullName evidence="1">uroporphyrinogen-III C-methyltransferase</fullName>
        <ecNumber evidence="1">2.1.1.107</ecNumber>
    </recommendedName>
</protein>
<evidence type="ECO:0000256" key="1">
    <source>
        <dbReference type="ARBA" id="ARBA00012162"/>
    </source>
</evidence>
<dbReference type="GO" id="GO:0051287">
    <property type="term" value="F:NAD binding"/>
    <property type="evidence" value="ECO:0007669"/>
    <property type="project" value="InterPro"/>
</dbReference>
<keyword evidence="3 8" id="KW-0808">Transferase</keyword>
<dbReference type="EC" id="2.1.1.107" evidence="1"/>
<dbReference type="InterPro" id="IPR000878">
    <property type="entry name" value="4pyrrol_Mease"/>
</dbReference>
<dbReference type="InterPro" id="IPR036291">
    <property type="entry name" value="NAD(P)-bd_dom_sf"/>
</dbReference>
<evidence type="ECO:0000313" key="8">
    <source>
        <dbReference type="EMBL" id="RMI09081.1"/>
    </source>
</evidence>
<dbReference type="NCBIfam" id="NF004790">
    <property type="entry name" value="PRK06136.1"/>
    <property type="match status" value="1"/>
</dbReference>
<dbReference type="GO" id="GO:0004851">
    <property type="term" value="F:uroporphyrin-III C-methyltransferase activity"/>
    <property type="evidence" value="ECO:0007669"/>
    <property type="project" value="UniProtKB-EC"/>
</dbReference>
<feature type="active site" description="Proton donor" evidence="6">
    <location>
        <position position="223"/>
    </location>
</feature>
<dbReference type="InterPro" id="IPR006366">
    <property type="entry name" value="CobA/CysG_C"/>
</dbReference>
<dbReference type="SUPFAM" id="SSF53790">
    <property type="entry name" value="Tetrapyrrole methylase"/>
    <property type="match status" value="1"/>
</dbReference>
<dbReference type="Gene3D" id="3.30.950.10">
    <property type="entry name" value="Methyltransferase, Cobalt-precorrin-4 Transmethylase, Domain 2"/>
    <property type="match status" value="1"/>
</dbReference>
<dbReference type="OrthoDB" id="9815856at2"/>
<dbReference type="InterPro" id="IPR014776">
    <property type="entry name" value="4pyrrole_Mease_sub2"/>
</dbReference>
<evidence type="ECO:0000256" key="3">
    <source>
        <dbReference type="ARBA" id="ARBA00022679"/>
    </source>
</evidence>
<evidence type="ECO:0000313" key="9">
    <source>
        <dbReference type="Proteomes" id="UP000269289"/>
    </source>
</evidence>
<name>A0A3M2JAE4_9CELL</name>
<feature type="domain" description="Tetrapyrrole methylase" evidence="7">
    <location>
        <begin position="171"/>
        <end position="378"/>
    </location>
</feature>
<accession>A0A3M2JAE4</accession>
<dbReference type="NCBIfam" id="TIGR01469">
    <property type="entry name" value="cobA_cysG_Cterm"/>
    <property type="match status" value="1"/>
</dbReference>
<dbReference type="Proteomes" id="UP000269289">
    <property type="component" value="Unassembled WGS sequence"/>
</dbReference>
<evidence type="ECO:0000256" key="6">
    <source>
        <dbReference type="PIRSR" id="PIRSR036426-1"/>
    </source>
</evidence>
<dbReference type="GO" id="GO:0019354">
    <property type="term" value="P:siroheme biosynthetic process"/>
    <property type="evidence" value="ECO:0007669"/>
    <property type="project" value="InterPro"/>
</dbReference>
<dbReference type="PANTHER" id="PTHR45790">
    <property type="entry name" value="SIROHEME SYNTHASE-RELATED"/>
    <property type="match status" value="1"/>
</dbReference>
<dbReference type="GO" id="GO:0009236">
    <property type="term" value="P:cobalamin biosynthetic process"/>
    <property type="evidence" value="ECO:0007669"/>
    <property type="project" value="InterPro"/>
</dbReference>
<dbReference type="CDD" id="cd11642">
    <property type="entry name" value="SUMT"/>
    <property type="match status" value="1"/>
</dbReference>
<evidence type="ECO:0000259" key="7">
    <source>
        <dbReference type="Pfam" id="PF00590"/>
    </source>
</evidence>
<keyword evidence="4" id="KW-0949">S-adenosyl-L-methionine</keyword>
<evidence type="ECO:0000256" key="5">
    <source>
        <dbReference type="ARBA" id="ARBA00023244"/>
    </source>
</evidence>
<sequence>MTLLDLDLSGRPVLVVGGGPVAARRAANAVAAGARLRVVAPTLVPDLVALAASGDAQVEQRPVREDDVDGSWFVWCCTGDVDVDAAVLAWATDRRVFCVVAADGTAGTARTPAGAQVAGMRVAVVSDGSPDPRRVATVRDRLVDALLEPGTDTRAGRPDVAGPDVLLPGEVALVGGGTGDPALMTVRARTLLAQADVVVTDRLGPTAVLDDLRDDVEVVAVGKAPGLHSATQAEIEDVLVDRARAGHRVVRLKGGDPFLFGRGGEEVLACRAAGISVRVVPGVTSAVAAAGSAGIPVTHRGTSDRVHVINGHGGLSDLDLAGLRDARVTTVVLMGMAGIARWSAQALAAGVDPATPAAVVANATLPDERVVHAPLGDVVARCAEQGVRSPAVVVVGEVARPGLLDPAVTTPVIPGTRP</sequence>
<dbReference type="InterPro" id="IPR012409">
    <property type="entry name" value="Sirohaem_synth"/>
</dbReference>
<dbReference type="FunFam" id="3.40.1010.10:FF:000001">
    <property type="entry name" value="Siroheme synthase"/>
    <property type="match status" value="1"/>
</dbReference>
<dbReference type="InterPro" id="IPR050161">
    <property type="entry name" value="Siro_Cobalamin_biosynth"/>
</dbReference>
<keyword evidence="5" id="KW-0627">Porphyrin biosynthesis</keyword>
<dbReference type="Gene3D" id="3.40.1010.10">
    <property type="entry name" value="Cobalt-precorrin-4 Transmethylase, Domain 1"/>
    <property type="match status" value="1"/>
</dbReference>
<dbReference type="GO" id="GO:0051266">
    <property type="term" value="F:sirohydrochlorin ferrochelatase activity"/>
    <property type="evidence" value="ECO:0007669"/>
    <property type="project" value="InterPro"/>
</dbReference>
<evidence type="ECO:0000256" key="4">
    <source>
        <dbReference type="ARBA" id="ARBA00022691"/>
    </source>
</evidence>
<dbReference type="EMBL" id="RFFI01000061">
    <property type="protein sequence ID" value="RMI09081.1"/>
    <property type="molecule type" value="Genomic_DNA"/>
</dbReference>
<dbReference type="Pfam" id="PF00590">
    <property type="entry name" value="TP_methylase"/>
    <property type="match status" value="1"/>
</dbReference>
<dbReference type="AlphaFoldDB" id="A0A3M2JAE4"/>
<keyword evidence="9" id="KW-1185">Reference proteome</keyword>